<dbReference type="InterPro" id="IPR023198">
    <property type="entry name" value="PGP-like_dom2"/>
</dbReference>
<dbReference type="Proteomes" id="UP000535437">
    <property type="component" value="Unassembled WGS sequence"/>
</dbReference>
<feature type="compositionally biased region" description="Pro residues" evidence="1">
    <location>
        <begin position="13"/>
        <end position="22"/>
    </location>
</feature>
<comment type="caution">
    <text evidence="2">The sequence shown here is derived from an EMBL/GenBank/DDBJ whole genome shotgun (WGS) entry which is preliminary data.</text>
</comment>
<dbReference type="EMBL" id="JACCFY010000001">
    <property type="protein sequence ID" value="NYJ79368.1"/>
    <property type="molecule type" value="Genomic_DNA"/>
</dbReference>
<dbReference type="InterPro" id="IPR041492">
    <property type="entry name" value="HAD_2"/>
</dbReference>
<dbReference type="SUPFAM" id="SSF56784">
    <property type="entry name" value="HAD-like"/>
    <property type="match status" value="1"/>
</dbReference>
<dbReference type="GO" id="GO:0004713">
    <property type="term" value="F:protein tyrosine kinase activity"/>
    <property type="evidence" value="ECO:0007669"/>
    <property type="project" value="TreeGrafter"/>
</dbReference>
<proteinExistence type="predicted"/>
<reference evidence="2 3" key="1">
    <citation type="submission" date="2020-07" db="EMBL/GenBank/DDBJ databases">
        <title>Sequencing the genomes of 1000 actinobacteria strains.</title>
        <authorList>
            <person name="Klenk H.-P."/>
        </authorList>
    </citation>
    <scope>NUCLEOTIDE SEQUENCE [LARGE SCALE GENOMIC DNA]</scope>
    <source>
        <strain evidence="2 3">DSM 15475</strain>
    </source>
</reference>
<dbReference type="GO" id="GO:0005829">
    <property type="term" value="C:cytosol"/>
    <property type="evidence" value="ECO:0007669"/>
    <property type="project" value="TreeGrafter"/>
</dbReference>
<dbReference type="PANTHER" id="PTHR43434:SF20">
    <property type="entry name" value="5'-NUCLEOTIDASE"/>
    <property type="match status" value="1"/>
</dbReference>
<dbReference type="Gene3D" id="3.40.50.1000">
    <property type="entry name" value="HAD superfamily/HAD-like"/>
    <property type="match status" value="1"/>
</dbReference>
<dbReference type="Pfam" id="PF13419">
    <property type="entry name" value="HAD_2"/>
    <property type="match status" value="1"/>
</dbReference>
<evidence type="ECO:0000313" key="2">
    <source>
        <dbReference type="EMBL" id="NYJ79368.1"/>
    </source>
</evidence>
<dbReference type="InterPro" id="IPR050155">
    <property type="entry name" value="HAD-like_hydrolase_sf"/>
</dbReference>
<dbReference type="AlphaFoldDB" id="A0A7Z0KAX7"/>
<dbReference type="RefSeq" id="WP_179542597.1">
    <property type="nucleotide sequence ID" value="NZ_BAAALL010000001.1"/>
</dbReference>
<evidence type="ECO:0000313" key="3">
    <source>
        <dbReference type="Proteomes" id="UP000535437"/>
    </source>
</evidence>
<protein>
    <submittedName>
        <fullName evidence="2">Phosphoglycolate phosphatase</fullName>
        <ecNumber evidence="2">3.1.3.18</ecNumber>
    </submittedName>
</protein>
<name>A0A7Z0KAX7_9MICC</name>
<dbReference type="SFLD" id="SFLDS00003">
    <property type="entry name" value="Haloacid_Dehalogenase"/>
    <property type="match status" value="1"/>
</dbReference>
<dbReference type="SFLD" id="SFLDG01129">
    <property type="entry name" value="C1.5:_HAD__Beta-PGM__Phosphata"/>
    <property type="match status" value="1"/>
</dbReference>
<dbReference type="PANTHER" id="PTHR43434">
    <property type="entry name" value="PHOSPHOGLYCOLATE PHOSPHATASE"/>
    <property type="match status" value="1"/>
</dbReference>
<accession>A0A7Z0KAX7</accession>
<dbReference type="InterPro" id="IPR036412">
    <property type="entry name" value="HAD-like_sf"/>
</dbReference>
<sequence length="277" mass="28110">MDDLTPASGTDAPTPPDAPAPTPAAVVLFDLDGTLVDPGGAITGGIAAALKAHGIPVPEPAVLDAMVGPPLAESLLSLPEVRESQLPGIVEHYRQEYLARGMAASTVYPGIRELLVELRAAGAALAVATSKPQPLAERLLEVQNLATAFDVISGSHPDESIPHSGKGPILAAALQALNVGTENLGTEPVPRAMVGDRVFDVEGAQAHGIPCIGVRWGYAPVGELEEAGAEIVVEDAAGLRTALDAVLGGVLSGATGGRRPEAAGGPTASWHLSESRP</sequence>
<organism evidence="2 3">
    <name type="scientific">Nesterenkonia xinjiangensis</name>
    <dbReference type="NCBI Taxonomy" id="225327"/>
    <lineage>
        <taxon>Bacteria</taxon>
        <taxon>Bacillati</taxon>
        <taxon>Actinomycetota</taxon>
        <taxon>Actinomycetes</taxon>
        <taxon>Micrococcales</taxon>
        <taxon>Micrococcaceae</taxon>
        <taxon>Nesterenkonia</taxon>
    </lineage>
</organism>
<feature type="region of interest" description="Disordered" evidence="1">
    <location>
        <begin position="1"/>
        <end position="23"/>
    </location>
</feature>
<keyword evidence="2" id="KW-0378">Hydrolase</keyword>
<gene>
    <name evidence="2" type="ORF">HNR09_002779</name>
</gene>
<feature type="compositionally biased region" description="Low complexity" evidence="1">
    <location>
        <begin position="1"/>
        <end position="12"/>
    </location>
</feature>
<keyword evidence="3" id="KW-1185">Reference proteome</keyword>
<dbReference type="InterPro" id="IPR023214">
    <property type="entry name" value="HAD_sf"/>
</dbReference>
<dbReference type="GO" id="GO:0008967">
    <property type="term" value="F:phosphoglycolate phosphatase activity"/>
    <property type="evidence" value="ECO:0007669"/>
    <property type="project" value="UniProtKB-EC"/>
</dbReference>
<feature type="region of interest" description="Disordered" evidence="1">
    <location>
        <begin position="254"/>
        <end position="277"/>
    </location>
</feature>
<dbReference type="EC" id="3.1.3.18" evidence="2"/>
<dbReference type="Gene3D" id="1.10.150.240">
    <property type="entry name" value="Putative phosphatase, domain 2"/>
    <property type="match status" value="1"/>
</dbReference>
<evidence type="ECO:0000256" key="1">
    <source>
        <dbReference type="SAM" id="MobiDB-lite"/>
    </source>
</evidence>